<gene>
    <name evidence="2" type="ORF">LGQ90_02155</name>
</gene>
<accession>A0A9X1LGU4</accession>
<feature type="domain" description="DinB-like" evidence="1">
    <location>
        <begin position="32"/>
        <end position="164"/>
    </location>
</feature>
<dbReference type="InterPro" id="IPR034660">
    <property type="entry name" value="DinB/YfiT-like"/>
</dbReference>
<proteinExistence type="predicted"/>
<keyword evidence="3" id="KW-1185">Reference proteome</keyword>
<dbReference type="AlphaFoldDB" id="A0A9X1LGU4"/>
<comment type="caution">
    <text evidence="2">The sequence shown here is derived from an EMBL/GenBank/DDBJ whole genome shotgun (WGS) entry which is preliminary data.</text>
</comment>
<name>A0A9X1LGU4_9FLAO</name>
<dbReference type="RefSeq" id="WP_229337655.1">
    <property type="nucleotide sequence ID" value="NZ_JAJBZG010000001.1"/>
</dbReference>
<reference evidence="2" key="1">
    <citation type="submission" date="2021-10" db="EMBL/GenBank/DDBJ databases">
        <title>Gramella sp. ASW11-100T, isolated from marine sediment.</title>
        <authorList>
            <person name="Xia C."/>
        </authorList>
    </citation>
    <scope>NUCLEOTIDE SEQUENCE</scope>
    <source>
        <strain evidence="2">ASW11-100</strain>
    </source>
</reference>
<evidence type="ECO:0000313" key="2">
    <source>
        <dbReference type="EMBL" id="MCB7480055.1"/>
    </source>
</evidence>
<dbReference type="Gene3D" id="1.20.120.450">
    <property type="entry name" value="dinb family like domain"/>
    <property type="match status" value="1"/>
</dbReference>
<evidence type="ECO:0000259" key="1">
    <source>
        <dbReference type="Pfam" id="PF12867"/>
    </source>
</evidence>
<evidence type="ECO:0000313" key="3">
    <source>
        <dbReference type="Proteomes" id="UP001139414"/>
    </source>
</evidence>
<dbReference type="Proteomes" id="UP001139414">
    <property type="component" value="Unassembled WGS sequence"/>
</dbReference>
<dbReference type="Pfam" id="PF12867">
    <property type="entry name" value="DinB_2"/>
    <property type="match status" value="1"/>
</dbReference>
<dbReference type="EMBL" id="JAJBZG010000001">
    <property type="protein sequence ID" value="MCB7480055.1"/>
    <property type="molecule type" value="Genomic_DNA"/>
</dbReference>
<dbReference type="InterPro" id="IPR024775">
    <property type="entry name" value="DinB-like"/>
</dbReference>
<dbReference type="SUPFAM" id="SSF109854">
    <property type="entry name" value="DinB/YfiT-like putative metalloenzymes"/>
    <property type="match status" value="1"/>
</dbReference>
<sequence>MIKSDLTKGEIGDFYWGYIDRIPPDAKLIETLEKNTEEFSEFLKSIPEDRWQYRYSPVKWSILEMVQHIIDTERIFQYRALCFARNEPNPLPGFDHDIYVLNSEAEKRKAADLIEEFKIVRRSCLFLFKSFSEKRLKLSGNMNDMNATPRALGFIMAGHALHHKDVISNKYL</sequence>
<protein>
    <submittedName>
        <fullName evidence="2">DinB family protein</fullName>
    </submittedName>
</protein>
<organism evidence="2 3">
    <name type="scientific">Christiangramia sediminis</name>
    <dbReference type="NCBI Taxonomy" id="2881336"/>
    <lineage>
        <taxon>Bacteria</taxon>
        <taxon>Pseudomonadati</taxon>
        <taxon>Bacteroidota</taxon>
        <taxon>Flavobacteriia</taxon>
        <taxon>Flavobacteriales</taxon>
        <taxon>Flavobacteriaceae</taxon>
        <taxon>Christiangramia</taxon>
    </lineage>
</organism>